<dbReference type="Pfam" id="PF01740">
    <property type="entry name" value="STAS"/>
    <property type="match status" value="1"/>
</dbReference>
<name>A0ABX3GA41_9ACTN</name>
<reference evidence="4 5" key="1">
    <citation type="submission" date="2016-01" db="EMBL/GenBank/DDBJ databases">
        <title>Streptomyces amritsarensis strain MTCC 11845 genome sequencing and assembly.</title>
        <authorList>
            <person name="Sharma D."/>
            <person name="Nair G.R."/>
            <person name="Kaur G."/>
            <person name="Manhas R.K."/>
            <person name="Mayilraj S."/>
        </authorList>
    </citation>
    <scope>NUCLEOTIDE SEQUENCE [LARGE SCALE GENOMIC DNA]</scope>
    <source>
        <strain evidence="4 5">MTCC 11845</strain>
    </source>
</reference>
<evidence type="ECO:0000259" key="3">
    <source>
        <dbReference type="PROSITE" id="PS50801"/>
    </source>
</evidence>
<dbReference type="EMBL" id="MQUR01000003">
    <property type="protein sequence ID" value="OLZ73242.1"/>
    <property type="molecule type" value="Genomic_DNA"/>
</dbReference>
<sequence>MNPTLDLSVAVSTDRTILTVGGELDMDTAPHLADAADTLDLPGRTLALDLSAVTFIDSCGLNALLALRHRVHLTGGTLELIGLCEQALHLLDLTGTRDLFTLHAAP</sequence>
<protein>
    <recommendedName>
        <fullName evidence="2">Anti-sigma factor antagonist</fullName>
    </recommendedName>
</protein>
<accession>A0ABX3GA41</accession>
<dbReference type="Proteomes" id="UP000187151">
    <property type="component" value="Unassembled WGS sequence"/>
</dbReference>
<dbReference type="Gene3D" id="3.30.750.24">
    <property type="entry name" value="STAS domain"/>
    <property type="match status" value="1"/>
</dbReference>
<dbReference type="NCBIfam" id="TIGR00377">
    <property type="entry name" value="ant_ant_sig"/>
    <property type="match status" value="1"/>
</dbReference>
<dbReference type="InterPro" id="IPR002645">
    <property type="entry name" value="STAS_dom"/>
</dbReference>
<dbReference type="CDD" id="cd07043">
    <property type="entry name" value="STAS_anti-anti-sigma_factors"/>
    <property type="match status" value="1"/>
</dbReference>
<dbReference type="RefSeq" id="WP_076043067.1">
    <property type="nucleotide sequence ID" value="NZ_MQUR01000003.1"/>
</dbReference>
<keyword evidence="5" id="KW-1185">Reference proteome</keyword>
<dbReference type="PANTHER" id="PTHR33495:SF2">
    <property type="entry name" value="ANTI-SIGMA FACTOR ANTAGONIST TM_1081-RELATED"/>
    <property type="match status" value="1"/>
</dbReference>
<dbReference type="InterPro" id="IPR036513">
    <property type="entry name" value="STAS_dom_sf"/>
</dbReference>
<evidence type="ECO:0000313" key="4">
    <source>
        <dbReference type="EMBL" id="OLZ73242.1"/>
    </source>
</evidence>
<feature type="domain" description="STAS" evidence="3">
    <location>
        <begin position="5"/>
        <end position="106"/>
    </location>
</feature>
<dbReference type="InterPro" id="IPR003658">
    <property type="entry name" value="Anti-sigma_ant"/>
</dbReference>
<dbReference type="PANTHER" id="PTHR33495">
    <property type="entry name" value="ANTI-SIGMA FACTOR ANTAGONIST TM_1081-RELATED-RELATED"/>
    <property type="match status" value="1"/>
</dbReference>
<evidence type="ECO:0000313" key="5">
    <source>
        <dbReference type="Proteomes" id="UP000187151"/>
    </source>
</evidence>
<dbReference type="SUPFAM" id="SSF52091">
    <property type="entry name" value="SpoIIaa-like"/>
    <property type="match status" value="1"/>
</dbReference>
<comment type="caution">
    <text evidence="4">The sequence shown here is derived from an EMBL/GenBank/DDBJ whole genome shotgun (WGS) entry which is preliminary data.</text>
</comment>
<evidence type="ECO:0000256" key="2">
    <source>
        <dbReference type="RuleBase" id="RU003749"/>
    </source>
</evidence>
<organism evidence="4 5">
    <name type="scientific">Streptomyces amritsarensis</name>
    <dbReference type="NCBI Taxonomy" id="681158"/>
    <lineage>
        <taxon>Bacteria</taxon>
        <taxon>Bacillati</taxon>
        <taxon>Actinomycetota</taxon>
        <taxon>Actinomycetes</taxon>
        <taxon>Kitasatosporales</taxon>
        <taxon>Streptomycetaceae</taxon>
        <taxon>Streptomyces</taxon>
    </lineage>
</organism>
<gene>
    <name evidence="4" type="ORF">AVW11_02570</name>
</gene>
<evidence type="ECO:0000256" key="1">
    <source>
        <dbReference type="ARBA" id="ARBA00009013"/>
    </source>
</evidence>
<dbReference type="PROSITE" id="PS50801">
    <property type="entry name" value="STAS"/>
    <property type="match status" value="1"/>
</dbReference>
<comment type="similarity">
    <text evidence="1 2">Belongs to the anti-sigma-factor antagonist family.</text>
</comment>
<proteinExistence type="inferred from homology"/>